<dbReference type="RefSeq" id="WP_152196117.1">
    <property type="nucleotide sequence ID" value="NZ_VUKD01000004.1"/>
</dbReference>
<dbReference type="AlphaFoldDB" id="A0A6N7EJS5"/>
<sequence>MTHVAFPLRLDSRGRTALADDEGYLRGLIEQVLFTRPGERVNRPELGSGIDRLVFDPGGDEVARTTHALVHGALQQWLGDLLRIEEVRVEARDAVLDVTVVYRPLRAPADDPRRALTVQGPA</sequence>
<evidence type="ECO:0000313" key="3">
    <source>
        <dbReference type="Proteomes" id="UP000437709"/>
    </source>
</evidence>
<comment type="caution">
    <text evidence="2">The sequence shown here is derived from an EMBL/GenBank/DDBJ whole genome shotgun (WGS) entry which is preliminary data.</text>
</comment>
<feature type="domain" description="IraD/Gp25-like" evidence="1">
    <location>
        <begin position="25"/>
        <end position="103"/>
    </location>
</feature>
<reference evidence="2 3" key="1">
    <citation type="submission" date="2019-10" db="EMBL/GenBank/DDBJ databases">
        <title>Georgenia wutianyii sp. nov. and Georgenia yuyongxinii sp. nov. isolated from plateau pika (Ochotona curzoniae) in the Qinghai-Tibet plateau of China.</title>
        <authorList>
            <person name="Tian Z."/>
        </authorList>
    </citation>
    <scope>NUCLEOTIDE SEQUENCE [LARGE SCALE GENOMIC DNA]</scope>
    <source>
        <strain evidence="2 3">JCM 19765</strain>
    </source>
</reference>
<gene>
    <name evidence="2" type="ORF">GB881_09690</name>
</gene>
<name>A0A6N7EJS5_9MICO</name>
<keyword evidence="3" id="KW-1185">Reference proteome</keyword>
<dbReference type="Pfam" id="PF04965">
    <property type="entry name" value="GPW_gp25"/>
    <property type="match status" value="1"/>
</dbReference>
<organism evidence="2 3">
    <name type="scientific">Georgenia subflava</name>
    <dbReference type="NCBI Taxonomy" id="1622177"/>
    <lineage>
        <taxon>Bacteria</taxon>
        <taxon>Bacillati</taxon>
        <taxon>Actinomycetota</taxon>
        <taxon>Actinomycetes</taxon>
        <taxon>Micrococcales</taxon>
        <taxon>Bogoriellaceae</taxon>
        <taxon>Georgenia</taxon>
    </lineage>
</organism>
<dbReference type="OrthoDB" id="9802846at2"/>
<evidence type="ECO:0000313" key="2">
    <source>
        <dbReference type="EMBL" id="MPV37318.1"/>
    </source>
</evidence>
<dbReference type="SUPFAM" id="SSF160719">
    <property type="entry name" value="gpW/gp25-like"/>
    <property type="match status" value="1"/>
</dbReference>
<dbReference type="Gene3D" id="3.10.450.40">
    <property type="match status" value="1"/>
</dbReference>
<accession>A0A6N7EJS5</accession>
<dbReference type="EMBL" id="WHPC01000032">
    <property type="protein sequence ID" value="MPV37318.1"/>
    <property type="molecule type" value="Genomic_DNA"/>
</dbReference>
<dbReference type="Proteomes" id="UP000437709">
    <property type="component" value="Unassembled WGS sequence"/>
</dbReference>
<evidence type="ECO:0000259" key="1">
    <source>
        <dbReference type="Pfam" id="PF04965"/>
    </source>
</evidence>
<protein>
    <recommendedName>
        <fullName evidence="1">IraD/Gp25-like domain-containing protein</fullName>
    </recommendedName>
</protein>
<dbReference type="InterPro" id="IPR007048">
    <property type="entry name" value="IraD/Gp25-like"/>
</dbReference>
<proteinExistence type="predicted"/>